<dbReference type="GO" id="GO:0005979">
    <property type="term" value="P:regulation of glycogen biosynthetic process"/>
    <property type="evidence" value="ECO:0007669"/>
    <property type="project" value="TreeGrafter"/>
</dbReference>
<protein>
    <recommendedName>
        <fullName evidence="1">CBM21 domain-containing protein</fullName>
    </recommendedName>
</protein>
<dbReference type="GO" id="GO:2001069">
    <property type="term" value="F:glycogen binding"/>
    <property type="evidence" value="ECO:0007669"/>
    <property type="project" value="TreeGrafter"/>
</dbReference>
<comment type="caution">
    <text evidence="2">The sequence shown here is derived from an EMBL/GenBank/DDBJ whole genome shotgun (WGS) entry which is preliminary data.</text>
</comment>
<dbReference type="PANTHER" id="PTHR12307:SF53">
    <property type="entry name" value="PROTEIN PHOSPHATASE 1 REGULATORY SUBUNIT"/>
    <property type="match status" value="1"/>
</dbReference>
<proteinExistence type="predicted"/>
<dbReference type="GO" id="GO:0000164">
    <property type="term" value="C:protein phosphatase type 1 complex"/>
    <property type="evidence" value="ECO:0007669"/>
    <property type="project" value="TreeGrafter"/>
</dbReference>
<dbReference type="Gene3D" id="2.60.40.2440">
    <property type="entry name" value="Carbohydrate binding type-21 domain"/>
    <property type="match status" value="1"/>
</dbReference>
<dbReference type="Proteomes" id="UP001328107">
    <property type="component" value="Unassembled WGS sequence"/>
</dbReference>
<dbReference type="PROSITE" id="PS51159">
    <property type="entry name" value="CBM21"/>
    <property type="match status" value="1"/>
</dbReference>
<organism evidence="2 3">
    <name type="scientific">Pristionchus mayeri</name>
    <dbReference type="NCBI Taxonomy" id="1317129"/>
    <lineage>
        <taxon>Eukaryota</taxon>
        <taxon>Metazoa</taxon>
        <taxon>Ecdysozoa</taxon>
        <taxon>Nematoda</taxon>
        <taxon>Chromadorea</taxon>
        <taxon>Rhabditida</taxon>
        <taxon>Rhabditina</taxon>
        <taxon>Diplogasteromorpha</taxon>
        <taxon>Diplogasteroidea</taxon>
        <taxon>Neodiplogasteridae</taxon>
        <taxon>Pristionchus</taxon>
    </lineage>
</organism>
<gene>
    <name evidence="2" type="ORF">PMAYCL1PPCAC_16143</name>
</gene>
<keyword evidence="3" id="KW-1185">Reference proteome</keyword>
<dbReference type="GO" id="GO:0008157">
    <property type="term" value="F:protein phosphatase 1 binding"/>
    <property type="evidence" value="ECO:0007669"/>
    <property type="project" value="TreeGrafter"/>
</dbReference>
<feature type="domain" description="CBM21" evidence="1">
    <location>
        <begin position="163"/>
        <end position="270"/>
    </location>
</feature>
<reference evidence="3" key="1">
    <citation type="submission" date="2022-10" db="EMBL/GenBank/DDBJ databases">
        <title>Genome assembly of Pristionchus species.</title>
        <authorList>
            <person name="Yoshida K."/>
            <person name="Sommer R.J."/>
        </authorList>
    </citation>
    <scope>NUCLEOTIDE SEQUENCE [LARGE SCALE GENOMIC DNA]</scope>
    <source>
        <strain evidence="3">RS5460</strain>
    </source>
</reference>
<evidence type="ECO:0000313" key="3">
    <source>
        <dbReference type="Proteomes" id="UP001328107"/>
    </source>
</evidence>
<feature type="non-terminal residue" evidence="2">
    <location>
        <position position="1"/>
    </location>
</feature>
<evidence type="ECO:0000259" key="1">
    <source>
        <dbReference type="PROSITE" id="PS51159"/>
    </source>
</evidence>
<dbReference type="InterPro" id="IPR005036">
    <property type="entry name" value="CBM21_dom"/>
</dbReference>
<dbReference type="AlphaFoldDB" id="A0AAN5CK72"/>
<evidence type="ECO:0000313" key="2">
    <source>
        <dbReference type="EMBL" id="GMR45948.1"/>
    </source>
</evidence>
<dbReference type="EMBL" id="BTRK01000004">
    <property type="protein sequence ID" value="GMR45948.1"/>
    <property type="molecule type" value="Genomic_DNA"/>
</dbReference>
<dbReference type="Pfam" id="PF03370">
    <property type="entry name" value="CBM_21"/>
    <property type="match status" value="1"/>
</dbReference>
<sequence>CAMCLTRFLSSSSFYPSLVVPIVIPFCDERENEDIDELCSSSAYDSPIRMHLLVSYPSTKSTFRVSDAPLSTSSPDSGFSSDDGEAFFALTRSKTLLSAFRKHRPSTSSTKSVRFADCMGLELTTTKFFSPDCDFLENQMHRFDVSHRFFPTNFVYRSESESVSRTRREKVIVSSFMTTNSEQLMGQMNVHDLSFDKKVVVRYTTDGWRSQRKLLASFSHKLFGNHDIDVFCFALAVPYEDDSLCEMCVSYFVSDATFWDNNDGENYRLEWIHTEQNPAPSPVLIASSYSQFRFLRNLSDEDLMSQ</sequence>
<dbReference type="InterPro" id="IPR038175">
    <property type="entry name" value="CBM21_dom_sf"/>
</dbReference>
<dbReference type="PANTHER" id="PTHR12307">
    <property type="entry name" value="PROTEIN PHOSPHATASE 1 REGULATORY SUBUNIT"/>
    <property type="match status" value="1"/>
</dbReference>
<dbReference type="InterPro" id="IPR050782">
    <property type="entry name" value="PP1_regulatory_subunit_3"/>
</dbReference>
<accession>A0AAN5CK72</accession>
<name>A0AAN5CK72_9BILA</name>